<dbReference type="AlphaFoldDB" id="A0AAD5VPU2"/>
<dbReference type="EMBL" id="JANIEX010000501">
    <property type="protein sequence ID" value="KAJ3566250.1"/>
    <property type="molecule type" value="Genomic_DNA"/>
</dbReference>
<protein>
    <submittedName>
        <fullName evidence="2">Uncharacterized protein</fullName>
    </submittedName>
</protein>
<feature type="compositionally biased region" description="Polar residues" evidence="1">
    <location>
        <begin position="97"/>
        <end position="106"/>
    </location>
</feature>
<organism evidence="2 3">
    <name type="scientific">Leucocoprinus birnbaumii</name>
    <dbReference type="NCBI Taxonomy" id="56174"/>
    <lineage>
        <taxon>Eukaryota</taxon>
        <taxon>Fungi</taxon>
        <taxon>Dikarya</taxon>
        <taxon>Basidiomycota</taxon>
        <taxon>Agaricomycotina</taxon>
        <taxon>Agaricomycetes</taxon>
        <taxon>Agaricomycetidae</taxon>
        <taxon>Agaricales</taxon>
        <taxon>Agaricineae</taxon>
        <taxon>Agaricaceae</taxon>
        <taxon>Leucocoprinus</taxon>
    </lineage>
</organism>
<dbReference type="Proteomes" id="UP001213000">
    <property type="component" value="Unassembled WGS sequence"/>
</dbReference>
<comment type="caution">
    <text evidence="2">The sequence shown here is derived from an EMBL/GenBank/DDBJ whole genome shotgun (WGS) entry which is preliminary data.</text>
</comment>
<evidence type="ECO:0000256" key="1">
    <source>
        <dbReference type="SAM" id="MobiDB-lite"/>
    </source>
</evidence>
<evidence type="ECO:0000313" key="3">
    <source>
        <dbReference type="Proteomes" id="UP001213000"/>
    </source>
</evidence>
<sequence>MIELVRQADGRYTRVKLVYNRKSVLLEKIDLETKNVIWQNLDPNGNPPNEFMIPPFCSVEEASRENTGNSGGEKTSSSAGKSKAPEAEKDLDDKGQKSLSETAYPE</sequence>
<accession>A0AAD5VPU2</accession>
<feature type="region of interest" description="Disordered" evidence="1">
    <location>
        <begin position="42"/>
        <end position="106"/>
    </location>
</feature>
<gene>
    <name evidence="2" type="ORF">NP233_g7113</name>
</gene>
<evidence type="ECO:0000313" key="2">
    <source>
        <dbReference type="EMBL" id="KAJ3566250.1"/>
    </source>
</evidence>
<proteinExistence type="predicted"/>
<reference evidence="2" key="1">
    <citation type="submission" date="2022-07" db="EMBL/GenBank/DDBJ databases">
        <title>Genome Sequence of Leucocoprinus birnbaumii.</title>
        <authorList>
            <person name="Buettner E."/>
        </authorList>
    </citation>
    <scope>NUCLEOTIDE SEQUENCE</scope>
    <source>
        <strain evidence="2">VT141</strain>
    </source>
</reference>
<feature type="compositionally biased region" description="Polar residues" evidence="1">
    <location>
        <begin position="65"/>
        <end position="80"/>
    </location>
</feature>
<feature type="compositionally biased region" description="Basic and acidic residues" evidence="1">
    <location>
        <begin position="83"/>
        <end position="96"/>
    </location>
</feature>
<keyword evidence="3" id="KW-1185">Reference proteome</keyword>
<name>A0AAD5VPU2_9AGAR</name>